<feature type="transmembrane region" description="Helical" evidence="13">
    <location>
        <begin position="217"/>
        <end position="239"/>
    </location>
</feature>
<keyword evidence="8" id="KW-0443">Lipid metabolism</keyword>
<feature type="transmembrane region" description="Helical" evidence="13">
    <location>
        <begin position="564"/>
        <end position="587"/>
    </location>
</feature>
<keyword evidence="5 12" id="KW-0808">Transferase</keyword>
<dbReference type="GO" id="GO:0043772">
    <property type="term" value="F:acyl-phosphate glycerol-3-phosphate acyltransferase activity"/>
    <property type="evidence" value="ECO:0007669"/>
    <property type="project" value="InterPro"/>
</dbReference>
<proteinExistence type="inferred from homology"/>
<evidence type="ECO:0000313" key="14">
    <source>
        <dbReference type="EnsemblMetazoa" id="GAUT039708-PA"/>
    </source>
</evidence>
<feature type="transmembrane region" description="Helical" evidence="13">
    <location>
        <begin position="76"/>
        <end position="102"/>
    </location>
</feature>
<accession>A0A1A9VKB0</accession>
<feature type="transmembrane region" description="Helical" evidence="13">
    <location>
        <begin position="494"/>
        <end position="519"/>
    </location>
</feature>
<evidence type="ECO:0000256" key="1">
    <source>
        <dbReference type="ARBA" id="ARBA00004651"/>
    </source>
</evidence>
<feature type="transmembrane region" description="Helical" evidence="13">
    <location>
        <begin position="459"/>
        <end position="482"/>
    </location>
</feature>
<dbReference type="GO" id="GO:0016780">
    <property type="term" value="F:phosphotransferase activity, for other substituted phosphate groups"/>
    <property type="evidence" value="ECO:0007669"/>
    <property type="project" value="InterPro"/>
</dbReference>
<feature type="transmembrane region" description="Helical" evidence="13">
    <location>
        <begin position="108"/>
        <end position="130"/>
    </location>
</feature>
<keyword evidence="7 13" id="KW-1133">Transmembrane helix</keyword>
<dbReference type="Proteomes" id="UP000078200">
    <property type="component" value="Unassembled WGS sequence"/>
</dbReference>
<dbReference type="PRINTS" id="PR00175">
    <property type="entry name" value="NAALASMPORT"/>
</dbReference>
<evidence type="ECO:0000256" key="2">
    <source>
        <dbReference type="ARBA" id="ARBA00022448"/>
    </source>
</evidence>
<evidence type="ECO:0008006" key="16">
    <source>
        <dbReference type="Google" id="ProtNLM"/>
    </source>
</evidence>
<keyword evidence="11" id="KW-1208">Phospholipid metabolism</keyword>
<keyword evidence="3" id="KW-1003">Cell membrane</keyword>
<keyword evidence="4" id="KW-0444">Lipid biosynthesis</keyword>
<evidence type="ECO:0000256" key="11">
    <source>
        <dbReference type="ARBA" id="ARBA00023264"/>
    </source>
</evidence>
<dbReference type="InterPro" id="IPR003811">
    <property type="entry name" value="G3P_acylTferase_PlsY"/>
</dbReference>
<comment type="similarity">
    <text evidence="12">Belongs to the CDP-alcohol phosphatidyltransferase class-I family.</text>
</comment>
<evidence type="ECO:0000256" key="5">
    <source>
        <dbReference type="ARBA" id="ARBA00022679"/>
    </source>
</evidence>
<dbReference type="InterPro" id="IPR001463">
    <property type="entry name" value="Na/Ala_symport"/>
</dbReference>
<dbReference type="GO" id="GO:0005283">
    <property type="term" value="F:amino acid:sodium symporter activity"/>
    <property type="evidence" value="ECO:0007669"/>
    <property type="project" value="InterPro"/>
</dbReference>
<evidence type="ECO:0000256" key="10">
    <source>
        <dbReference type="ARBA" id="ARBA00023209"/>
    </source>
</evidence>
<dbReference type="PROSITE" id="PS00379">
    <property type="entry name" value="CDP_ALCOHOL_P_TRANSF"/>
    <property type="match status" value="1"/>
</dbReference>
<evidence type="ECO:0000256" key="7">
    <source>
        <dbReference type="ARBA" id="ARBA00022989"/>
    </source>
</evidence>
<dbReference type="STRING" id="7395.A0A1A9VKB0"/>
<feature type="transmembrane region" description="Helical" evidence="13">
    <location>
        <begin position="407"/>
        <end position="429"/>
    </location>
</feature>
<dbReference type="VEuPathDB" id="VectorBase:GAUT039708"/>
<sequence>MDGRIARILKSISDFGAQLDSFADFLNFGAAPAFLLYFWKLNEIKVIGWILVMIYHGIQTLFNLKCNHNNNGIITHIQAFATVISGTVGLGTISGVAIAITIGGPSAVFWMVITGILGMSIKFAEVVLAFTYRSENATGGAFYYMKYGLAKIGFAKTGRFLAFTYAIMLLIAMILGGIPFQANQIAALSNNLFEYNASIIISLLVFIVILGGIKRIAFVSTSLAPTMIVLYVGMCIYLICMNGSNLLNALSIIFQDIFNKSAIGGGVLSGLIAGVRRSVFANEAGTGTAAIAHSSVKEEDPIKVGCVAMIAPLIDTILISFLTGIVIIITGMHSTDNVGDITLISSFLNIRMFKHAFAILCGKYDTDHHDGHITHFQAFMTALSSTVGLGTVAGVAIAVSMGGPGAVPWMMITGFFGMSAKFAEVTLAFRHRTEDQEQLFSGPFQYIKNGLEEFGFKKLGIVLAAIYAVFFVLSGLGGSVAFQTNQMVSILSGYSSWILFSSMIDFNAVGGGMVGAFVAGIQRAIFASEAGVGSAAITHATTKDEEPVRTGLVAMIEPCFDTMLTCCLTGITIVITAVLGHMFPIWLKFKGGKGVATTLGVLIALNMPVALIFIFAWIVNESLRENLWLMQQLLHVQHFLQRSPRVKDFTVSCVPKIDLPKG</sequence>
<organism evidence="14 15">
    <name type="scientific">Glossina austeni</name>
    <name type="common">Savannah tsetse fly</name>
    <dbReference type="NCBI Taxonomy" id="7395"/>
    <lineage>
        <taxon>Eukaryota</taxon>
        <taxon>Metazoa</taxon>
        <taxon>Ecdysozoa</taxon>
        <taxon>Arthropoda</taxon>
        <taxon>Hexapoda</taxon>
        <taxon>Insecta</taxon>
        <taxon>Pterygota</taxon>
        <taxon>Neoptera</taxon>
        <taxon>Endopterygota</taxon>
        <taxon>Diptera</taxon>
        <taxon>Brachycera</taxon>
        <taxon>Muscomorpha</taxon>
        <taxon>Hippoboscoidea</taxon>
        <taxon>Glossinidae</taxon>
        <taxon>Glossina</taxon>
    </lineage>
</organism>
<dbReference type="AlphaFoldDB" id="A0A1A9VKB0"/>
<evidence type="ECO:0000256" key="12">
    <source>
        <dbReference type="RuleBase" id="RU003750"/>
    </source>
</evidence>
<dbReference type="Gene3D" id="1.20.120.1760">
    <property type="match status" value="1"/>
</dbReference>
<dbReference type="InterPro" id="IPR000462">
    <property type="entry name" value="CDP-OH_P_trans"/>
</dbReference>
<dbReference type="Pfam" id="PF01235">
    <property type="entry name" value="Na_Ala_symp"/>
    <property type="match status" value="3"/>
</dbReference>
<comment type="subcellular location">
    <subcellularLocation>
        <location evidence="1">Cell membrane</location>
        <topology evidence="1">Multi-pass membrane protein</topology>
    </subcellularLocation>
</comment>
<dbReference type="GO" id="GO:0008654">
    <property type="term" value="P:phospholipid biosynthetic process"/>
    <property type="evidence" value="ECO:0007669"/>
    <property type="project" value="UniProtKB-KW"/>
</dbReference>
<evidence type="ECO:0000256" key="6">
    <source>
        <dbReference type="ARBA" id="ARBA00022692"/>
    </source>
</evidence>
<dbReference type="PANTHER" id="PTHR30330:SF3">
    <property type="entry name" value="TRANSCRIPTIONAL REGULATOR, LRP FAMILY"/>
    <property type="match status" value="1"/>
</dbReference>
<feature type="transmembrane region" description="Helical" evidence="13">
    <location>
        <begin position="307"/>
        <end position="329"/>
    </location>
</feature>
<evidence type="ECO:0000256" key="3">
    <source>
        <dbReference type="ARBA" id="ARBA00022475"/>
    </source>
</evidence>
<dbReference type="GO" id="GO:0005886">
    <property type="term" value="C:plasma membrane"/>
    <property type="evidence" value="ECO:0007669"/>
    <property type="project" value="UniProtKB-SubCell"/>
</dbReference>
<reference evidence="14" key="1">
    <citation type="submission" date="2020-05" db="UniProtKB">
        <authorList>
            <consortium name="EnsemblMetazoa"/>
        </authorList>
    </citation>
    <scope>IDENTIFICATION</scope>
    <source>
        <strain evidence="14">TTRI</strain>
    </source>
</reference>
<feature type="transmembrane region" description="Helical" evidence="13">
    <location>
        <begin position="160"/>
        <end position="180"/>
    </location>
</feature>
<evidence type="ECO:0000256" key="8">
    <source>
        <dbReference type="ARBA" id="ARBA00023098"/>
    </source>
</evidence>
<keyword evidence="15" id="KW-1185">Reference proteome</keyword>
<keyword evidence="9 13" id="KW-0472">Membrane</keyword>
<keyword evidence="10" id="KW-0594">Phospholipid biosynthesis</keyword>
<keyword evidence="2" id="KW-0813">Transport</keyword>
<evidence type="ECO:0000256" key="13">
    <source>
        <dbReference type="SAM" id="Phobius"/>
    </source>
</evidence>
<dbReference type="EnsemblMetazoa" id="GAUT039708-RA">
    <property type="protein sequence ID" value="GAUT039708-PA"/>
    <property type="gene ID" value="GAUT039708"/>
</dbReference>
<evidence type="ECO:0000256" key="9">
    <source>
        <dbReference type="ARBA" id="ARBA00023136"/>
    </source>
</evidence>
<dbReference type="InterPro" id="IPR043130">
    <property type="entry name" value="CDP-OH_PTrfase_TM_dom"/>
</dbReference>
<protein>
    <recommendedName>
        <fullName evidence="16">Amino acid carrier protein</fullName>
    </recommendedName>
</protein>
<feature type="transmembrane region" description="Helical" evidence="13">
    <location>
        <begin position="378"/>
        <end position="401"/>
    </location>
</feature>
<feature type="transmembrane region" description="Helical" evidence="13">
    <location>
        <begin position="599"/>
        <end position="619"/>
    </location>
</feature>
<dbReference type="PANTHER" id="PTHR30330">
    <property type="entry name" value="AGSS FAMILY TRANSPORTER, SODIUM-ALANINE"/>
    <property type="match status" value="1"/>
</dbReference>
<dbReference type="SMART" id="SM01207">
    <property type="entry name" value="G3P_acyltransf"/>
    <property type="match status" value="1"/>
</dbReference>
<feature type="transmembrane region" description="Helical" evidence="13">
    <location>
        <begin position="192"/>
        <end position="210"/>
    </location>
</feature>
<name>A0A1A9VKB0_GLOAU</name>
<evidence type="ECO:0000313" key="15">
    <source>
        <dbReference type="Proteomes" id="UP000078200"/>
    </source>
</evidence>
<dbReference type="InterPro" id="IPR048254">
    <property type="entry name" value="CDP_ALCOHOL_P_TRANSF_CS"/>
</dbReference>
<dbReference type="Pfam" id="PF01066">
    <property type="entry name" value="CDP-OH_P_transf"/>
    <property type="match status" value="1"/>
</dbReference>
<evidence type="ECO:0000256" key="4">
    <source>
        <dbReference type="ARBA" id="ARBA00022516"/>
    </source>
</evidence>
<keyword evidence="6 13" id="KW-0812">Transmembrane</keyword>